<dbReference type="PANTHER" id="PTHR11804">
    <property type="entry name" value="PROTEASE M3 THIMET OLIGOPEPTIDASE-RELATED"/>
    <property type="match status" value="1"/>
</dbReference>
<dbReference type="PANTHER" id="PTHR11804:SF82">
    <property type="entry name" value="THIMET OLIGOPEPTIDASE-RELATED"/>
    <property type="match status" value="1"/>
</dbReference>
<proteinExistence type="predicted"/>
<dbReference type="InterPro" id="IPR024077">
    <property type="entry name" value="Neurolysin/TOP_dom2"/>
</dbReference>
<dbReference type="GO" id="GO:0006518">
    <property type="term" value="P:peptide metabolic process"/>
    <property type="evidence" value="ECO:0007669"/>
    <property type="project" value="TreeGrafter"/>
</dbReference>
<comment type="caution">
    <text evidence="1">The sequence shown here is derived from an EMBL/GenBank/DDBJ whole genome shotgun (WGS) entry which is preliminary data.</text>
</comment>
<organism evidence="1 2">
    <name type="scientific">Brassica cretica</name>
    <name type="common">Mustard</name>
    <dbReference type="NCBI Taxonomy" id="69181"/>
    <lineage>
        <taxon>Eukaryota</taxon>
        <taxon>Viridiplantae</taxon>
        <taxon>Streptophyta</taxon>
        <taxon>Embryophyta</taxon>
        <taxon>Tracheophyta</taxon>
        <taxon>Spermatophyta</taxon>
        <taxon>Magnoliopsida</taxon>
        <taxon>eudicotyledons</taxon>
        <taxon>Gunneridae</taxon>
        <taxon>Pentapetalae</taxon>
        <taxon>rosids</taxon>
        <taxon>malvids</taxon>
        <taxon>Brassicales</taxon>
        <taxon>Brassicaceae</taxon>
        <taxon>Brassiceae</taxon>
        <taxon>Brassica</taxon>
    </lineage>
</organism>
<evidence type="ECO:0000313" key="2">
    <source>
        <dbReference type="Proteomes" id="UP000712281"/>
    </source>
</evidence>
<reference evidence="1" key="1">
    <citation type="submission" date="2019-12" db="EMBL/GenBank/DDBJ databases">
        <title>Genome sequencing and annotation of Brassica cretica.</title>
        <authorList>
            <person name="Studholme D.J."/>
            <person name="Sarris P.F."/>
        </authorList>
    </citation>
    <scope>NUCLEOTIDE SEQUENCE</scope>
    <source>
        <strain evidence="1">PFS-001/15</strain>
        <tissue evidence="1">Leaf</tissue>
    </source>
</reference>
<protein>
    <submittedName>
        <fullName evidence="1">Uncharacterized protein</fullName>
    </submittedName>
</protein>
<dbReference type="Proteomes" id="UP000712281">
    <property type="component" value="Unassembled WGS sequence"/>
</dbReference>
<dbReference type="GO" id="GO:0006508">
    <property type="term" value="P:proteolysis"/>
    <property type="evidence" value="ECO:0007669"/>
    <property type="project" value="InterPro"/>
</dbReference>
<dbReference type="EMBL" id="QGKW02000276">
    <property type="protein sequence ID" value="KAF2607107.1"/>
    <property type="molecule type" value="Genomic_DNA"/>
</dbReference>
<gene>
    <name evidence="1" type="ORF">F2Q68_00045174</name>
</gene>
<dbReference type="InterPro" id="IPR045090">
    <property type="entry name" value="Pept_M3A_M3B"/>
</dbReference>
<sequence length="233" mass="26953">MAATKMIFASGSKFGRLLGSLLKYNAPEDFLEVFEDIFWKSSRKFSGSLLGSFPGSLLMESSPMSPFHNRSERFDSSRLFFPEAELAGLPLEFLQSLDKTQNKEVKLTLESNHVEDILELCKIAKTRKTMDMAYGKRCEDANIPLLRKLVQSCHRLAHLLGYVHFAYYALDHRMSKTSTRLFVTKQRNITHFYEYSPVKSSESSDILFFITWFSSSTHLKVFNQMVFIFYLDM</sequence>
<dbReference type="SUPFAM" id="SSF55486">
    <property type="entry name" value="Metalloproteases ('zincins'), catalytic domain"/>
    <property type="match status" value="1"/>
</dbReference>
<name>A0A8S9LM48_BRACR</name>
<dbReference type="GO" id="GO:0004222">
    <property type="term" value="F:metalloendopeptidase activity"/>
    <property type="evidence" value="ECO:0007669"/>
    <property type="project" value="InterPro"/>
</dbReference>
<evidence type="ECO:0000313" key="1">
    <source>
        <dbReference type="EMBL" id="KAF2607107.1"/>
    </source>
</evidence>
<dbReference type="Gene3D" id="1.10.1370.10">
    <property type="entry name" value="Neurolysin, domain 3"/>
    <property type="match status" value="1"/>
</dbReference>
<accession>A0A8S9LM48</accession>
<dbReference type="AlphaFoldDB" id="A0A8S9LM48"/>